<feature type="compositionally biased region" description="Low complexity" evidence="5">
    <location>
        <begin position="248"/>
        <end position="261"/>
    </location>
</feature>
<dbReference type="InterPro" id="IPR008952">
    <property type="entry name" value="Tetraspanin_EC2_sf"/>
</dbReference>
<evidence type="ECO:0000313" key="8">
    <source>
        <dbReference type="EnsemblMetazoa" id="HelroP194502"/>
    </source>
</evidence>
<dbReference type="InParanoid" id="T1FW47"/>
<dbReference type="GO" id="GO:0016020">
    <property type="term" value="C:membrane"/>
    <property type="evidence" value="ECO:0007669"/>
    <property type="project" value="UniProtKB-SubCell"/>
</dbReference>
<dbReference type="Pfam" id="PF00335">
    <property type="entry name" value="Tetraspanin"/>
    <property type="match status" value="1"/>
</dbReference>
<keyword evidence="2 6" id="KW-0812">Transmembrane</keyword>
<evidence type="ECO:0000256" key="6">
    <source>
        <dbReference type="SAM" id="Phobius"/>
    </source>
</evidence>
<feature type="compositionally biased region" description="Basic and acidic residues" evidence="5">
    <location>
        <begin position="174"/>
        <end position="198"/>
    </location>
</feature>
<reference evidence="8" key="3">
    <citation type="submission" date="2015-06" db="UniProtKB">
        <authorList>
            <consortium name="EnsemblMetazoa"/>
        </authorList>
    </citation>
    <scope>IDENTIFICATION</scope>
</reference>
<dbReference type="CTD" id="20213043"/>
<organism evidence="8 9">
    <name type="scientific">Helobdella robusta</name>
    <name type="common">Californian leech</name>
    <dbReference type="NCBI Taxonomy" id="6412"/>
    <lineage>
        <taxon>Eukaryota</taxon>
        <taxon>Metazoa</taxon>
        <taxon>Spiralia</taxon>
        <taxon>Lophotrochozoa</taxon>
        <taxon>Annelida</taxon>
        <taxon>Clitellata</taxon>
        <taxon>Hirudinea</taxon>
        <taxon>Rhynchobdellida</taxon>
        <taxon>Glossiphoniidae</taxon>
        <taxon>Helobdella</taxon>
    </lineage>
</organism>
<dbReference type="GeneID" id="20213043"/>
<evidence type="ECO:0000256" key="4">
    <source>
        <dbReference type="ARBA" id="ARBA00023136"/>
    </source>
</evidence>
<evidence type="ECO:0000256" key="1">
    <source>
        <dbReference type="ARBA" id="ARBA00004141"/>
    </source>
</evidence>
<feature type="compositionally biased region" description="Basic and acidic residues" evidence="5">
    <location>
        <begin position="76"/>
        <end position="104"/>
    </location>
</feature>
<dbReference type="RefSeq" id="XP_009030059.1">
    <property type="nucleotide sequence ID" value="XM_009031811.1"/>
</dbReference>
<evidence type="ECO:0000313" key="9">
    <source>
        <dbReference type="Proteomes" id="UP000015101"/>
    </source>
</evidence>
<dbReference type="AlphaFoldDB" id="T1FW47"/>
<feature type="region of interest" description="Disordered" evidence="5">
    <location>
        <begin position="233"/>
        <end position="273"/>
    </location>
</feature>
<dbReference type="EnsemblMetazoa" id="HelroT194502">
    <property type="protein sequence ID" value="HelroP194502"/>
    <property type="gene ID" value="HelroG194502"/>
</dbReference>
<accession>T1FW47</accession>
<proteinExistence type="predicted"/>
<sequence>MSLSESGSDVSDAPLIKPKVEKRSGVVADLSKHNLVEASPNLTPFLATKTTTRASILKNKDEKPLLSAEKPSARIHSKDVSDIPKHDILETTHKPTPRKNDRKLFFPAEKLPRKKRSKYIEQTSKHDLLTTPHEQAPNARNEKSSQGDMPKTKDDNLLLKPELLPTPLKPTPIKTDKNADANILRKKDGKSSGKISDATKSKLLETTFKPASKVRNGSKNLFSKNTLKTLSMPASSINKTSKNRKRLSTSSSSSSSGTSLTPAPSVKRPLAPEIEVKPEKSEKLFNLTEEQKNKFSSLERDKNVTSREFNPSNSFWQLLFALRLIMFAIELIAIKSIFSIPQSMGTLLSQLPSYDDKKQKMVLGSWFVVSATSNLLGAAIAFNSKHASVWTNKSYVVKTYIFWLTVQLAIHLVGLSTCTWVSQSLHLTIVPPDMKIFLTNYKTNADIKSEIDRIQLENNCCGMTGPIDWIQLPSNHNGKLPSSCCQGFAKCRHIIGKKINIDRKVTQNVQGCYNVLMDEIEAESQTKALVFGILIVLQLPLYFLTLDSLPNMKILSRYFELIDDFKQDVSDESMEDLPTMSEMKRGVNQKLNYDYSYHSSSRDSEPLDLTNDMANNSLYFRNLADIQTLSSQETTPNSVEPHLREIATAQELISGRRDHSNIL</sequence>
<evidence type="ECO:0000256" key="3">
    <source>
        <dbReference type="ARBA" id="ARBA00022989"/>
    </source>
</evidence>
<dbReference type="Proteomes" id="UP000015101">
    <property type="component" value="Unassembled WGS sequence"/>
</dbReference>
<evidence type="ECO:0008006" key="10">
    <source>
        <dbReference type="Google" id="ProtNLM"/>
    </source>
</evidence>
<reference evidence="9" key="1">
    <citation type="submission" date="2012-12" db="EMBL/GenBank/DDBJ databases">
        <authorList>
            <person name="Hellsten U."/>
            <person name="Grimwood J."/>
            <person name="Chapman J.A."/>
            <person name="Shapiro H."/>
            <person name="Aerts A."/>
            <person name="Otillar R.P."/>
            <person name="Terry A.Y."/>
            <person name="Boore J.L."/>
            <person name="Simakov O."/>
            <person name="Marletaz F."/>
            <person name="Cho S.-J."/>
            <person name="Edsinger-Gonzales E."/>
            <person name="Havlak P."/>
            <person name="Kuo D.-H."/>
            <person name="Larsson T."/>
            <person name="Lv J."/>
            <person name="Arendt D."/>
            <person name="Savage R."/>
            <person name="Osoegawa K."/>
            <person name="de Jong P."/>
            <person name="Lindberg D.R."/>
            <person name="Seaver E.C."/>
            <person name="Weisblat D.A."/>
            <person name="Putnam N.H."/>
            <person name="Grigoriev I.V."/>
            <person name="Rokhsar D.S."/>
        </authorList>
    </citation>
    <scope>NUCLEOTIDE SEQUENCE</scope>
</reference>
<keyword evidence="3 6" id="KW-1133">Transmembrane helix</keyword>
<dbReference type="EMBL" id="AMQM01007953">
    <property type="status" value="NOT_ANNOTATED_CDS"/>
    <property type="molecule type" value="Genomic_DNA"/>
</dbReference>
<dbReference type="EMBL" id="KB097694">
    <property type="protein sequence ID" value="ESN91877.1"/>
    <property type="molecule type" value="Genomic_DNA"/>
</dbReference>
<comment type="subcellular location">
    <subcellularLocation>
        <location evidence="1">Membrane</location>
        <topology evidence="1">Multi-pass membrane protein</topology>
    </subcellularLocation>
</comment>
<name>T1FW47_HELRO</name>
<dbReference type="Gene3D" id="1.10.1450.10">
    <property type="entry name" value="Tetraspanin"/>
    <property type="match status" value="1"/>
</dbReference>
<gene>
    <name evidence="8" type="primary">20213043</name>
    <name evidence="7" type="ORF">HELRODRAFT_194502</name>
</gene>
<feature type="transmembrane region" description="Helical" evidence="6">
    <location>
        <begin position="400"/>
        <end position="421"/>
    </location>
</feature>
<dbReference type="SUPFAM" id="SSF48652">
    <property type="entry name" value="Tetraspanin"/>
    <property type="match status" value="1"/>
</dbReference>
<evidence type="ECO:0000256" key="5">
    <source>
        <dbReference type="SAM" id="MobiDB-lite"/>
    </source>
</evidence>
<protein>
    <recommendedName>
        <fullName evidence="10">Tetraspanin</fullName>
    </recommendedName>
</protein>
<feature type="compositionally biased region" description="Basic and acidic residues" evidence="5">
    <location>
        <begin position="140"/>
        <end position="157"/>
    </location>
</feature>
<keyword evidence="4 6" id="KW-0472">Membrane</keyword>
<feature type="region of interest" description="Disordered" evidence="5">
    <location>
        <begin position="1"/>
        <end position="23"/>
    </location>
</feature>
<feature type="transmembrane region" description="Helical" evidence="6">
    <location>
        <begin position="528"/>
        <end position="546"/>
    </location>
</feature>
<dbReference type="OrthoDB" id="9972904at2759"/>
<reference evidence="7 9" key="2">
    <citation type="journal article" date="2013" name="Nature">
        <title>Insights into bilaterian evolution from three spiralian genomes.</title>
        <authorList>
            <person name="Simakov O."/>
            <person name="Marletaz F."/>
            <person name="Cho S.J."/>
            <person name="Edsinger-Gonzales E."/>
            <person name="Havlak P."/>
            <person name="Hellsten U."/>
            <person name="Kuo D.H."/>
            <person name="Larsson T."/>
            <person name="Lv J."/>
            <person name="Arendt D."/>
            <person name="Savage R."/>
            <person name="Osoegawa K."/>
            <person name="de Jong P."/>
            <person name="Grimwood J."/>
            <person name="Chapman J.A."/>
            <person name="Shapiro H."/>
            <person name="Aerts A."/>
            <person name="Otillar R.P."/>
            <person name="Terry A.Y."/>
            <person name="Boore J.L."/>
            <person name="Grigoriev I.V."/>
            <person name="Lindberg D.R."/>
            <person name="Seaver E.C."/>
            <person name="Weisblat D.A."/>
            <person name="Putnam N.H."/>
            <person name="Rokhsar D.S."/>
        </authorList>
    </citation>
    <scope>NUCLEOTIDE SEQUENCE</scope>
</reference>
<feature type="transmembrane region" description="Helical" evidence="6">
    <location>
        <begin position="315"/>
        <end position="340"/>
    </location>
</feature>
<evidence type="ECO:0000313" key="7">
    <source>
        <dbReference type="EMBL" id="ESN91877.1"/>
    </source>
</evidence>
<feature type="region of interest" description="Disordered" evidence="5">
    <location>
        <begin position="52"/>
        <end position="198"/>
    </location>
</feature>
<dbReference type="InterPro" id="IPR018499">
    <property type="entry name" value="Tetraspanin/Peripherin"/>
</dbReference>
<keyword evidence="9" id="KW-1185">Reference proteome</keyword>
<feature type="transmembrane region" description="Helical" evidence="6">
    <location>
        <begin position="361"/>
        <end position="380"/>
    </location>
</feature>
<evidence type="ECO:0000256" key="2">
    <source>
        <dbReference type="ARBA" id="ARBA00022692"/>
    </source>
</evidence>
<dbReference type="HOGENOM" id="CLU_414060_0_0_1"/>
<dbReference type="KEGG" id="hro:HELRODRAFT_194502"/>